<feature type="domain" description="Glycosyl transferase family 1" evidence="1">
    <location>
        <begin position="187"/>
        <end position="361"/>
    </location>
</feature>
<organism evidence="3 4">
    <name type="scientific">Candidatus Falkowbacteria bacterium CG23_combo_of_CG06-09_8_20_14_all_49_15</name>
    <dbReference type="NCBI Taxonomy" id="1974572"/>
    <lineage>
        <taxon>Bacteria</taxon>
        <taxon>Candidatus Falkowiibacteriota</taxon>
    </lineage>
</organism>
<dbReference type="InterPro" id="IPR001296">
    <property type="entry name" value="Glyco_trans_1"/>
</dbReference>
<reference evidence="3 4" key="1">
    <citation type="submission" date="2017-09" db="EMBL/GenBank/DDBJ databases">
        <title>Depth-based differentiation of microbial function through sediment-hosted aquifers and enrichment of novel symbionts in the deep terrestrial subsurface.</title>
        <authorList>
            <person name="Probst A.J."/>
            <person name="Ladd B."/>
            <person name="Jarett J.K."/>
            <person name="Geller-Mcgrath D.E."/>
            <person name="Sieber C.M."/>
            <person name="Emerson J.B."/>
            <person name="Anantharaman K."/>
            <person name="Thomas B.C."/>
            <person name="Malmstrom R."/>
            <person name="Stieglmeier M."/>
            <person name="Klingl A."/>
            <person name="Woyke T."/>
            <person name="Ryan C.M."/>
            <person name="Banfield J.F."/>
        </authorList>
    </citation>
    <scope>NUCLEOTIDE SEQUENCE [LARGE SCALE GENOMIC DNA]</scope>
    <source>
        <strain evidence="3">CG23_combo_of_CG06-09_8_20_14_all_49_15</strain>
    </source>
</reference>
<dbReference type="AlphaFoldDB" id="A0A2G9ZM30"/>
<evidence type="ECO:0000259" key="1">
    <source>
        <dbReference type="Pfam" id="PF00534"/>
    </source>
</evidence>
<dbReference type="InterPro" id="IPR028098">
    <property type="entry name" value="Glyco_trans_4-like_N"/>
</dbReference>
<dbReference type="EMBL" id="PCSD01000001">
    <property type="protein sequence ID" value="PIP34236.1"/>
    <property type="molecule type" value="Genomic_DNA"/>
</dbReference>
<evidence type="ECO:0000259" key="2">
    <source>
        <dbReference type="Pfam" id="PF13439"/>
    </source>
</evidence>
<name>A0A2G9ZM30_9BACT</name>
<gene>
    <name evidence="3" type="ORF">COX22_00035</name>
</gene>
<dbReference type="Proteomes" id="UP000230729">
    <property type="component" value="Unassembled WGS sequence"/>
</dbReference>
<feature type="domain" description="Glycosyltransferase subfamily 4-like N-terminal" evidence="2">
    <location>
        <begin position="22"/>
        <end position="178"/>
    </location>
</feature>
<dbReference type="Gene3D" id="3.40.50.2000">
    <property type="entry name" value="Glycogen Phosphorylase B"/>
    <property type="match status" value="2"/>
</dbReference>
<comment type="caution">
    <text evidence="3">The sequence shown here is derived from an EMBL/GenBank/DDBJ whole genome shotgun (WGS) entry which is preliminary data.</text>
</comment>
<dbReference type="PANTHER" id="PTHR12526">
    <property type="entry name" value="GLYCOSYLTRANSFERASE"/>
    <property type="match status" value="1"/>
</dbReference>
<sequence length="383" mass="43629">MKIYYLANARLPTEKAHGYQICKMCAEFARAGATVILIAPDRARPGDGDIFSYYGLERNFTVKLLPLPAYPRLEGWLGPRWPYRLLNWHFLYKLACQTIEKDAVVYTRQPEIARLFGRRGWRSILEAHSLPIGQGKSFRRALQHIERFIVVTRTLGDQLQTLGVPAEKIIWAPDGVDLKIFAQPLNKKTARSDFGLPLDKIILGYTGSFRTMGEDKGIGDILAALAKLDAQYYFAAVGGNEADIKDYKIIAKNLGVSERTAFRARVNLQQLSRFQQACDILLMPFPDIRHYREHMSPLKMFEYMASGRPIIASDLPSIREILNESNCLLVKPNDPADLAEKIRLLATDKNLADRLAVRAQQDAKQYDWRKRAEKILKFIDKTS</sequence>
<dbReference type="Pfam" id="PF13439">
    <property type="entry name" value="Glyco_transf_4"/>
    <property type="match status" value="1"/>
</dbReference>
<dbReference type="PANTHER" id="PTHR12526:SF622">
    <property type="entry name" value="GLYCOSYLTRANSFERASE (GROUP I)"/>
    <property type="match status" value="1"/>
</dbReference>
<dbReference type="SUPFAM" id="SSF53756">
    <property type="entry name" value="UDP-Glycosyltransferase/glycogen phosphorylase"/>
    <property type="match status" value="1"/>
</dbReference>
<evidence type="ECO:0000313" key="4">
    <source>
        <dbReference type="Proteomes" id="UP000230729"/>
    </source>
</evidence>
<dbReference type="Pfam" id="PF00534">
    <property type="entry name" value="Glycos_transf_1"/>
    <property type="match status" value="1"/>
</dbReference>
<evidence type="ECO:0000313" key="3">
    <source>
        <dbReference type="EMBL" id="PIP34236.1"/>
    </source>
</evidence>
<protein>
    <submittedName>
        <fullName evidence="3">Uncharacterized protein</fullName>
    </submittedName>
</protein>
<accession>A0A2G9ZM30</accession>
<proteinExistence type="predicted"/>
<dbReference type="CDD" id="cd03794">
    <property type="entry name" value="GT4_WbuB-like"/>
    <property type="match status" value="1"/>
</dbReference>